<dbReference type="Proteomes" id="UP000070188">
    <property type="component" value="Unassembled WGS sequence"/>
</dbReference>
<dbReference type="EMBL" id="JYIJ01000012">
    <property type="protein sequence ID" value="KWX05238.1"/>
    <property type="molecule type" value="Genomic_DNA"/>
</dbReference>
<dbReference type="InterPro" id="IPR028098">
    <property type="entry name" value="Glyco_trans_4-like_N"/>
</dbReference>
<dbReference type="AlphaFoldDB" id="A0A132MSN2"/>
<reference evidence="7" key="3">
    <citation type="submission" date="2015-04" db="EMBL/GenBank/DDBJ databases">
        <title>Physiological reanalysis, assessment of diazotrophy, and genome sequences of multiple isolates of Streptomyces thermoautotrophicus.</title>
        <authorList>
            <person name="MacKellar D.C."/>
            <person name="Lieber L."/>
            <person name="Norman J."/>
            <person name="Bolger A."/>
            <person name="Tobin C."/>
            <person name="Murray J.W."/>
            <person name="Chang R."/>
            <person name="Ford T."/>
            <person name="Nguyen P.Q."/>
            <person name="Woodward J."/>
            <person name="Permingeat H."/>
            <person name="Joshi N.S."/>
            <person name="Silver P.A."/>
            <person name="Usadel B."/>
            <person name="Rutherford A.W."/>
            <person name="Friesen M."/>
            <person name="Prell J."/>
        </authorList>
    </citation>
    <scope>NUCLEOTIDE SEQUENCE [LARGE SCALE GENOMIC DNA]</scope>
    <source>
        <strain evidence="7">H1</strain>
    </source>
</reference>
<dbReference type="OrthoDB" id="3268555at2"/>
<evidence type="ECO:0000256" key="2">
    <source>
        <dbReference type="ARBA" id="ARBA00022679"/>
    </source>
</evidence>
<dbReference type="GO" id="GO:0016757">
    <property type="term" value="F:glycosyltransferase activity"/>
    <property type="evidence" value="ECO:0007669"/>
    <property type="project" value="UniProtKB-KW"/>
</dbReference>
<evidence type="ECO:0000256" key="1">
    <source>
        <dbReference type="ARBA" id="ARBA00022676"/>
    </source>
</evidence>
<evidence type="ECO:0000259" key="4">
    <source>
        <dbReference type="Pfam" id="PF13579"/>
    </source>
</evidence>
<dbReference type="PATRIC" id="fig|1469144.10.peg.1997"/>
<dbReference type="PANTHER" id="PTHR45947:SF3">
    <property type="entry name" value="SULFOQUINOVOSYL TRANSFERASE SQD2"/>
    <property type="match status" value="1"/>
</dbReference>
<keyword evidence="1" id="KW-0328">Glycosyltransferase</keyword>
<evidence type="ECO:0000313" key="8">
    <source>
        <dbReference type="Proteomes" id="UP000070659"/>
    </source>
</evidence>
<dbReference type="RefSeq" id="WP_066886674.1">
    <property type="nucleotide sequence ID" value="NZ_CP171739.1"/>
</dbReference>
<dbReference type="Gene3D" id="3.40.50.2000">
    <property type="entry name" value="Glycogen Phosphorylase B"/>
    <property type="match status" value="2"/>
</dbReference>
<organism evidence="5 7">
    <name type="scientific">Carbonactinospora thermoautotrophica</name>
    <dbReference type="NCBI Taxonomy" id="1469144"/>
    <lineage>
        <taxon>Bacteria</taxon>
        <taxon>Bacillati</taxon>
        <taxon>Actinomycetota</taxon>
        <taxon>Actinomycetes</taxon>
        <taxon>Kitasatosporales</taxon>
        <taxon>Carbonactinosporaceae</taxon>
        <taxon>Carbonactinospora</taxon>
    </lineage>
</organism>
<dbReference type="PANTHER" id="PTHR45947">
    <property type="entry name" value="SULFOQUINOVOSYL TRANSFERASE SQD2"/>
    <property type="match status" value="1"/>
</dbReference>
<dbReference type="Pfam" id="PF00534">
    <property type="entry name" value="Glycos_transf_1"/>
    <property type="match status" value="1"/>
</dbReference>
<protein>
    <submittedName>
        <fullName evidence="5">Glycosyltransferase</fullName>
    </submittedName>
</protein>
<dbReference type="Pfam" id="PF13579">
    <property type="entry name" value="Glyco_trans_4_4"/>
    <property type="match status" value="1"/>
</dbReference>
<evidence type="ECO:0000313" key="6">
    <source>
        <dbReference type="EMBL" id="KWX05238.1"/>
    </source>
</evidence>
<dbReference type="EMBL" id="LAXD01000001">
    <property type="protein sequence ID" value="KWX00819.1"/>
    <property type="molecule type" value="Genomic_DNA"/>
</dbReference>
<dbReference type="InterPro" id="IPR050194">
    <property type="entry name" value="Glycosyltransferase_grp1"/>
</dbReference>
<dbReference type="CDD" id="cd03801">
    <property type="entry name" value="GT4_PimA-like"/>
    <property type="match status" value="1"/>
</dbReference>
<dbReference type="InterPro" id="IPR001296">
    <property type="entry name" value="Glyco_trans_1"/>
</dbReference>
<dbReference type="GO" id="GO:1901137">
    <property type="term" value="P:carbohydrate derivative biosynthetic process"/>
    <property type="evidence" value="ECO:0007669"/>
    <property type="project" value="UniProtKB-ARBA"/>
</dbReference>
<dbReference type="STRING" id="1469144.LI90_1846"/>
<keyword evidence="7" id="KW-1185">Reference proteome</keyword>
<reference evidence="6 8" key="1">
    <citation type="submission" date="2015-02" db="EMBL/GenBank/DDBJ databases">
        <title>Physiological reanalysis, assessment of diazotrophy, and genome sequences of multiple isolates of Streptomyces thermoautotrophicus.</title>
        <authorList>
            <person name="MacKellar D.C."/>
            <person name="Lieber L."/>
            <person name="Norman J."/>
            <person name="Bolger A."/>
            <person name="Tobin C."/>
            <person name="Murray J.W."/>
            <person name="Prell J."/>
        </authorList>
    </citation>
    <scope>NUCLEOTIDE SEQUENCE [LARGE SCALE GENOMIC DNA]</scope>
    <source>
        <strain evidence="6 8">UBT1</strain>
    </source>
</reference>
<evidence type="ECO:0000259" key="3">
    <source>
        <dbReference type="Pfam" id="PF00534"/>
    </source>
</evidence>
<name>A0A132MSN2_9ACTN</name>
<comment type="caution">
    <text evidence="5">The sequence shown here is derived from an EMBL/GenBank/DDBJ whole genome shotgun (WGS) entry which is preliminary data.</text>
</comment>
<feature type="domain" description="Glycosyltransferase subfamily 4-like N-terminal" evidence="4">
    <location>
        <begin position="18"/>
        <end position="169"/>
    </location>
</feature>
<gene>
    <name evidence="5" type="ORF">LI90_1846</name>
    <name evidence="6" type="ORF">TH66_02925</name>
</gene>
<evidence type="ECO:0000313" key="5">
    <source>
        <dbReference type="EMBL" id="KWX00819.1"/>
    </source>
</evidence>
<dbReference type="SUPFAM" id="SSF53756">
    <property type="entry name" value="UDP-Glycosyltransferase/glycogen phosphorylase"/>
    <property type="match status" value="1"/>
</dbReference>
<feature type="domain" description="Glycosyl transferase family 1" evidence="3">
    <location>
        <begin position="184"/>
        <end position="344"/>
    </location>
</feature>
<reference evidence="5" key="2">
    <citation type="submission" date="2015-04" db="EMBL/GenBank/DDBJ databases">
        <title>Physiological reanalysis, assessment of diazotrophy, and genome sequences of multiple isolates of Streptomyces thermoautotrophicus.</title>
        <authorList>
            <person name="MacKellar D.C."/>
            <person name="Lieber L."/>
            <person name="Norman J."/>
            <person name="Bolger A."/>
            <person name="Tobin C."/>
            <person name="Murray J.W."/>
            <person name="Woodward J."/>
            <person name="Friesen M."/>
            <person name="Prell J."/>
        </authorList>
    </citation>
    <scope>NUCLEOTIDE SEQUENCE [LARGE SCALE GENOMIC DNA]</scope>
    <source>
        <strain evidence="5">H1</strain>
    </source>
</reference>
<proteinExistence type="predicted"/>
<dbReference type="Proteomes" id="UP000070659">
    <property type="component" value="Unassembled WGS sequence"/>
</dbReference>
<evidence type="ECO:0000313" key="7">
    <source>
        <dbReference type="Proteomes" id="UP000070188"/>
    </source>
</evidence>
<sequence length="369" mass="39280">MPERFPLSVVLVLATSTGGIGQHVRSLAAGLCGRGVAVTVAGPAQTQKRFDFRAVGARFSAVEIATGPRPVTDAVAVRRLRELFETADVVHAHGLRAGMLSGLAAGRRRATRLPLVVTWHNAILAGGPKRALLERLARQVARRADVTLGASTDLVDRARELGALDARFAPVAAPSLGDPKRDPKEIREELGATDRPLVLAVGRLAPQKSYGLLLDAAGVWARQDPAPLVAVAGDGPEREPLQARIDAERLPVRLLGHRDDVPDLLAAADVAVLTSRWEARALIAQEALRSGVPLVATRVGGVPELVGDAAVLVRYGDAAGLADAVSRLLADPAERRRLAELGREQARTWPGEVDTVQQVLAVYQELLRR</sequence>
<accession>A0A132MSN2</accession>
<keyword evidence="2 5" id="KW-0808">Transferase</keyword>